<proteinExistence type="predicted"/>
<dbReference type="InterPro" id="IPR009003">
    <property type="entry name" value="Peptidase_S1_PA"/>
</dbReference>
<dbReference type="SUPFAM" id="SSF50494">
    <property type="entry name" value="Trypsin-like serine proteases"/>
    <property type="match status" value="1"/>
</dbReference>
<dbReference type="VEuPathDB" id="FungiDB:DD237_007693"/>
<dbReference type="PANTHER" id="PTHR36234">
    <property type="entry name" value="LYSYL ENDOPEPTIDASE"/>
    <property type="match status" value="1"/>
</dbReference>
<dbReference type="InterPro" id="IPR043504">
    <property type="entry name" value="Peptidase_S1_PA_chymotrypsin"/>
</dbReference>
<keyword evidence="4" id="KW-1185">Reference proteome</keyword>
<evidence type="ECO:0000313" key="4">
    <source>
        <dbReference type="Proteomes" id="UP000282087"/>
    </source>
</evidence>
<keyword evidence="1" id="KW-0843">Virulence</keyword>
<evidence type="ECO:0000256" key="2">
    <source>
        <dbReference type="SAM" id="SignalP"/>
    </source>
</evidence>
<dbReference type="Pfam" id="PF13365">
    <property type="entry name" value="Trypsin_2"/>
    <property type="match status" value="1"/>
</dbReference>
<sequence>MVIYAWALLLLSLLSLPVRVYVNVSSCARQLAGVPQHWQTADAVVVLHPLEEDRWSLFRSDKRRPQALQIVEPGAASIAVNIKNLNLFPGDKVVVRDPNRVSSITITTANASVLSENVAFDKSPHSLLLRTHPLLILGDAVVVEYIPSIPTLMLPFVVSLREKPVVVLDSYAVISYSLDFRLPTGVDTESTVGAVDEAKEAVCYRKTQPKMYSKARAVARLMIRNEQEQAPYTSVEVESWVFCTGWLVGRGNYLITSHHCIKDASAIEQNGNLAQHEKKKKATSPNVLSNTASSWRDYTSAPDRTNRTVEAVVGFMAETKCCREVGFIENVGIVEATQVSVVTENPELDYALLRVLTNDSTVDLARRYGYLRLRTTGPVDGEPIYIPQHPRGEPKEIASEKNGKPAVVEVLPAKSVRFSALLSDIEPTVWYNADTEPGSSGSPVLSRKDNTVVALHRAGSSETGYSASTGLLNAGIRTDLIARDLQRRCALPQDALAT</sequence>
<comment type="caution">
    <text evidence="3">The sequence shown here is derived from an EMBL/GenBank/DDBJ whole genome shotgun (WGS) entry which is preliminary data.</text>
</comment>
<dbReference type="Proteomes" id="UP000282087">
    <property type="component" value="Unassembled WGS sequence"/>
</dbReference>
<gene>
    <name evidence="3" type="ORF">DD238_007364</name>
</gene>
<dbReference type="OrthoDB" id="100767at2759"/>
<keyword evidence="2" id="KW-0732">Signal</keyword>
<dbReference type="PANTHER" id="PTHR36234:SF5">
    <property type="entry name" value="LYSYL ENDOPEPTIDASE"/>
    <property type="match status" value="1"/>
</dbReference>
<feature type="signal peptide" evidence="2">
    <location>
        <begin position="1"/>
        <end position="22"/>
    </location>
</feature>
<organism evidence="3 4">
    <name type="scientific">Peronospora effusa</name>
    <dbReference type="NCBI Taxonomy" id="542832"/>
    <lineage>
        <taxon>Eukaryota</taxon>
        <taxon>Sar</taxon>
        <taxon>Stramenopiles</taxon>
        <taxon>Oomycota</taxon>
        <taxon>Peronosporomycetes</taxon>
        <taxon>Peronosporales</taxon>
        <taxon>Peronosporaceae</taxon>
        <taxon>Peronospora</taxon>
    </lineage>
</organism>
<dbReference type="STRING" id="542832.A0A3M6VFB0"/>
<name>A0A3M6VFB0_9STRA</name>
<protein>
    <recommendedName>
        <fullName evidence="5">Serine protease</fullName>
    </recommendedName>
</protein>
<evidence type="ECO:0000313" key="3">
    <source>
        <dbReference type="EMBL" id="RMX63020.1"/>
    </source>
</evidence>
<accession>A0A3M6VFB0</accession>
<dbReference type="Gene3D" id="2.40.10.10">
    <property type="entry name" value="Trypsin-like serine proteases"/>
    <property type="match status" value="2"/>
</dbReference>
<dbReference type="AlphaFoldDB" id="A0A3M6VFB0"/>
<dbReference type="EMBL" id="QLLG01000463">
    <property type="protein sequence ID" value="RMX63020.1"/>
    <property type="molecule type" value="Genomic_DNA"/>
</dbReference>
<evidence type="ECO:0000256" key="1">
    <source>
        <dbReference type="ARBA" id="ARBA00023026"/>
    </source>
</evidence>
<feature type="chain" id="PRO_5017969009" description="Serine protease" evidence="2">
    <location>
        <begin position="23"/>
        <end position="498"/>
    </location>
</feature>
<evidence type="ECO:0008006" key="5">
    <source>
        <dbReference type="Google" id="ProtNLM"/>
    </source>
</evidence>
<reference evidence="3 4" key="1">
    <citation type="submission" date="2018-06" db="EMBL/GenBank/DDBJ databases">
        <title>Comparative genomics of downy mildews reveals potential adaptations to biotrophy.</title>
        <authorList>
            <person name="Fletcher K."/>
            <person name="Klosterman S.J."/>
            <person name="Derevnina L."/>
            <person name="Martin F."/>
            <person name="Koike S."/>
            <person name="Reyes Chin-Wo S."/>
            <person name="Mou B."/>
            <person name="Michelmore R."/>
        </authorList>
    </citation>
    <scope>NUCLEOTIDE SEQUENCE [LARGE SCALE GENOMIC DNA]</scope>
    <source>
        <strain evidence="3 4">R14</strain>
    </source>
</reference>